<dbReference type="Proteomes" id="UP001066276">
    <property type="component" value="Chromosome 1_1"/>
</dbReference>
<reference evidence="1" key="1">
    <citation type="journal article" date="2022" name="bioRxiv">
        <title>Sequencing and chromosome-scale assembly of the giantPleurodeles waltlgenome.</title>
        <authorList>
            <person name="Brown T."/>
            <person name="Elewa A."/>
            <person name="Iarovenko S."/>
            <person name="Subramanian E."/>
            <person name="Araus A.J."/>
            <person name="Petzold A."/>
            <person name="Susuki M."/>
            <person name="Suzuki K.-i.T."/>
            <person name="Hayashi T."/>
            <person name="Toyoda A."/>
            <person name="Oliveira C."/>
            <person name="Osipova E."/>
            <person name="Leigh N.D."/>
            <person name="Simon A."/>
            <person name="Yun M.H."/>
        </authorList>
    </citation>
    <scope>NUCLEOTIDE SEQUENCE</scope>
    <source>
        <strain evidence="1">20211129_DDA</strain>
        <tissue evidence="1">Liver</tissue>
    </source>
</reference>
<keyword evidence="2" id="KW-1185">Reference proteome</keyword>
<dbReference type="AlphaFoldDB" id="A0AAV7WKC2"/>
<organism evidence="1 2">
    <name type="scientific">Pleurodeles waltl</name>
    <name type="common">Iberian ribbed newt</name>
    <dbReference type="NCBI Taxonomy" id="8319"/>
    <lineage>
        <taxon>Eukaryota</taxon>
        <taxon>Metazoa</taxon>
        <taxon>Chordata</taxon>
        <taxon>Craniata</taxon>
        <taxon>Vertebrata</taxon>
        <taxon>Euteleostomi</taxon>
        <taxon>Amphibia</taxon>
        <taxon>Batrachia</taxon>
        <taxon>Caudata</taxon>
        <taxon>Salamandroidea</taxon>
        <taxon>Salamandridae</taxon>
        <taxon>Pleurodelinae</taxon>
        <taxon>Pleurodeles</taxon>
    </lineage>
</organism>
<protein>
    <submittedName>
        <fullName evidence="1">Uncharacterized protein</fullName>
    </submittedName>
</protein>
<proteinExistence type="predicted"/>
<evidence type="ECO:0000313" key="2">
    <source>
        <dbReference type="Proteomes" id="UP001066276"/>
    </source>
</evidence>
<sequence length="129" mass="14562">MVYRQRAIKEVFYEHLCEMYTEQLCPSSEALEGFLLEVYLLSLDSDSRESLEAHLSKEEVLAAIRHLKPAKTPGSDGLPVEFYHRYAEDLADQLLVVYGEALNAISLLAPMQEMMVGMVLKPGREPESA</sequence>
<accession>A0AAV7WKC2</accession>
<comment type="caution">
    <text evidence="1">The sequence shown here is derived from an EMBL/GenBank/DDBJ whole genome shotgun (WGS) entry which is preliminary data.</text>
</comment>
<evidence type="ECO:0000313" key="1">
    <source>
        <dbReference type="EMBL" id="KAJ1213161.1"/>
    </source>
</evidence>
<name>A0AAV7WKC2_PLEWA</name>
<gene>
    <name evidence="1" type="ORF">NDU88_000800</name>
</gene>
<dbReference type="EMBL" id="JANPWB010000001">
    <property type="protein sequence ID" value="KAJ1213161.1"/>
    <property type="molecule type" value="Genomic_DNA"/>
</dbReference>